<evidence type="ECO:0000256" key="1">
    <source>
        <dbReference type="SAM" id="MobiDB-lite"/>
    </source>
</evidence>
<accession>A0AAD5KDJ6</accession>
<organism evidence="2 3">
    <name type="scientific">Phascolomyces articulosus</name>
    <dbReference type="NCBI Taxonomy" id="60185"/>
    <lineage>
        <taxon>Eukaryota</taxon>
        <taxon>Fungi</taxon>
        <taxon>Fungi incertae sedis</taxon>
        <taxon>Mucoromycota</taxon>
        <taxon>Mucoromycotina</taxon>
        <taxon>Mucoromycetes</taxon>
        <taxon>Mucorales</taxon>
        <taxon>Lichtheimiaceae</taxon>
        <taxon>Phascolomyces</taxon>
    </lineage>
</organism>
<sequence>MMASFMRKLPNDKKESLSTYSQKDGETSSPTSNRRWKQEARLERKVMATWCNRQRKQLVMLQHRGTDTVMDTVSGKLHYIEKSAPSILPYPHFHRRRNGERPKKLEESQQELYYDRTYNDAHNDVNFEDVIDYKEIYQDAQDQLQPRPLSISDPILTTMEQEESKLGGSKVALFERATELRWIKKVFRRHRADDESPIEQMKNKGKKILIPPADFPNEDTMNICTLVDPLYYPTATVMTTMLRVNSNFYNNERAQLEVIGKEKEATEEHTIEDSLDADPNNFSAYCDEILFGGYIL</sequence>
<dbReference type="Proteomes" id="UP001209540">
    <property type="component" value="Unassembled WGS sequence"/>
</dbReference>
<protein>
    <submittedName>
        <fullName evidence="2">Uncharacterized protein</fullName>
    </submittedName>
</protein>
<feature type="compositionally biased region" description="Polar residues" evidence="1">
    <location>
        <begin position="17"/>
        <end position="33"/>
    </location>
</feature>
<dbReference type="EMBL" id="JAIXMP010000009">
    <property type="protein sequence ID" value="KAI9267961.1"/>
    <property type="molecule type" value="Genomic_DNA"/>
</dbReference>
<evidence type="ECO:0000313" key="2">
    <source>
        <dbReference type="EMBL" id="KAI9267961.1"/>
    </source>
</evidence>
<gene>
    <name evidence="2" type="ORF">BDA99DRAFT_535486</name>
</gene>
<reference evidence="2" key="1">
    <citation type="journal article" date="2022" name="IScience">
        <title>Evolution of zygomycete secretomes and the origins of terrestrial fungal ecologies.</title>
        <authorList>
            <person name="Chang Y."/>
            <person name="Wang Y."/>
            <person name="Mondo S."/>
            <person name="Ahrendt S."/>
            <person name="Andreopoulos W."/>
            <person name="Barry K."/>
            <person name="Beard J."/>
            <person name="Benny G.L."/>
            <person name="Blankenship S."/>
            <person name="Bonito G."/>
            <person name="Cuomo C."/>
            <person name="Desiro A."/>
            <person name="Gervers K.A."/>
            <person name="Hundley H."/>
            <person name="Kuo A."/>
            <person name="LaButti K."/>
            <person name="Lang B.F."/>
            <person name="Lipzen A."/>
            <person name="O'Donnell K."/>
            <person name="Pangilinan J."/>
            <person name="Reynolds N."/>
            <person name="Sandor L."/>
            <person name="Smith M.E."/>
            <person name="Tsang A."/>
            <person name="Grigoriev I.V."/>
            <person name="Stajich J.E."/>
            <person name="Spatafora J.W."/>
        </authorList>
    </citation>
    <scope>NUCLEOTIDE SEQUENCE</scope>
    <source>
        <strain evidence="2">RSA 2281</strain>
    </source>
</reference>
<feature type="region of interest" description="Disordered" evidence="1">
    <location>
        <begin position="1"/>
        <end position="38"/>
    </location>
</feature>
<name>A0AAD5KDJ6_9FUNG</name>
<keyword evidence="3" id="KW-1185">Reference proteome</keyword>
<reference evidence="2" key="2">
    <citation type="submission" date="2023-02" db="EMBL/GenBank/DDBJ databases">
        <authorList>
            <consortium name="DOE Joint Genome Institute"/>
            <person name="Mondo S.J."/>
            <person name="Chang Y."/>
            <person name="Wang Y."/>
            <person name="Ahrendt S."/>
            <person name="Andreopoulos W."/>
            <person name="Barry K."/>
            <person name="Beard J."/>
            <person name="Benny G.L."/>
            <person name="Blankenship S."/>
            <person name="Bonito G."/>
            <person name="Cuomo C."/>
            <person name="Desiro A."/>
            <person name="Gervers K.A."/>
            <person name="Hundley H."/>
            <person name="Kuo A."/>
            <person name="LaButti K."/>
            <person name="Lang B.F."/>
            <person name="Lipzen A."/>
            <person name="O'Donnell K."/>
            <person name="Pangilinan J."/>
            <person name="Reynolds N."/>
            <person name="Sandor L."/>
            <person name="Smith M.W."/>
            <person name="Tsang A."/>
            <person name="Grigoriev I.V."/>
            <person name="Stajich J.E."/>
            <person name="Spatafora J.W."/>
        </authorList>
    </citation>
    <scope>NUCLEOTIDE SEQUENCE</scope>
    <source>
        <strain evidence="2">RSA 2281</strain>
    </source>
</reference>
<comment type="caution">
    <text evidence="2">The sequence shown here is derived from an EMBL/GenBank/DDBJ whole genome shotgun (WGS) entry which is preliminary data.</text>
</comment>
<dbReference type="AlphaFoldDB" id="A0AAD5KDJ6"/>
<evidence type="ECO:0000313" key="3">
    <source>
        <dbReference type="Proteomes" id="UP001209540"/>
    </source>
</evidence>
<proteinExistence type="predicted"/>